<dbReference type="EC" id="5.4.2.6" evidence="2"/>
<dbReference type="InterPro" id="IPR023198">
    <property type="entry name" value="PGP-like_dom2"/>
</dbReference>
<dbReference type="CDD" id="cd02598">
    <property type="entry name" value="HAD_BPGM"/>
    <property type="match status" value="1"/>
</dbReference>
<comment type="caution">
    <text evidence="2">The sequence shown here is derived from an EMBL/GenBank/DDBJ whole genome shotgun (WGS) entry which is preliminary data.</text>
</comment>
<dbReference type="SFLD" id="SFLDG01129">
    <property type="entry name" value="C1.5:_HAD__Beta-PGM__Phosphata"/>
    <property type="match status" value="1"/>
</dbReference>
<dbReference type="NCBIfam" id="TIGR01509">
    <property type="entry name" value="HAD-SF-IA-v3"/>
    <property type="match status" value="1"/>
</dbReference>
<evidence type="ECO:0000256" key="1">
    <source>
        <dbReference type="ARBA" id="ARBA00006171"/>
    </source>
</evidence>
<accession>A0ABW5KFK8</accession>
<proteinExistence type="inferred from homology"/>
<dbReference type="Gene3D" id="1.10.150.240">
    <property type="entry name" value="Putative phosphatase, domain 2"/>
    <property type="match status" value="1"/>
</dbReference>
<dbReference type="InterPro" id="IPR010972">
    <property type="entry name" value="Beta-PGM"/>
</dbReference>
<dbReference type="Proteomes" id="UP001597545">
    <property type="component" value="Unassembled WGS sequence"/>
</dbReference>
<evidence type="ECO:0000313" key="2">
    <source>
        <dbReference type="EMBL" id="MFD2547050.1"/>
    </source>
</evidence>
<dbReference type="InterPro" id="IPR023214">
    <property type="entry name" value="HAD_sf"/>
</dbReference>
<dbReference type="PANTHER" id="PTHR43481">
    <property type="entry name" value="FRUCTOSE-1-PHOSPHATE PHOSPHATASE"/>
    <property type="match status" value="1"/>
</dbReference>
<protein>
    <submittedName>
        <fullName evidence="2">Beta-phosphoglucomutase</fullName>
        <ecNumber evidence="2">5.4.2.6</ecNumber>
    </submittedName>
</protein>
<gene>
    <name evidence="2" type="primary">pgmB</name>
    <name evidence="2" type="ORF">ACFSR5_05245</name>
</gene>
<dbReference type="RefSeq" id="WP_380901431.1">
    <property type="nucleotide sequence ID" value="NZ_JBHUEG010000007.1"/>
</dbReference>
<dbReference type="Gene3D" id="3.40.50.1000">
    <property type="entry name" value="HAD superfamily/HAD-like"/>
    <property type="match status" value="1"/>
</dbReference>
<keyword evidence="2" id="KW-0413">Isomerase</keyword>
<dbReference type="InterPro" id="IPR010976">
    <property type="entry name" value="B-phosphoglucomutase_hydrolase"/>
</dbReference>
<evidence type="ECO:0000313" key="3">
    <source>
        <dbReference type="Proteomes" id="UP001597545"/>
    </source>
</evidence>
<dbReference type="SFLD" id="SFLDG01135">
    <property type="entry name" value="C1.5.6:_HAD__Beta-PGM__Phospha"/>
    <property type="match status" value="1"/>
</dbReference>
<dbReference type="InterPro" id="IPR006439">
    <property type="entry name" value="HAD-SF_hydro_IA"/>
</dbReference>
<dbReference type="InterPro" id="IPR051806">
    <property type="entry name" value="HAD-like_SPP"/>
</dbReference>
<dbReference type="SFLD" id="SFLDS00003">
    <property type="entry name" value="Haloacid_Dehalogenase"/>
    <property type="match status" value="1"/>
</dbReference>
<comment type="similarity">
    <text evidence="1">Belongs to the HAD-like hydrolase superfamily. CbbY/CbbZ/Gph/YieH family.</text>
</comment>
<keyword evidence="3" id="KW-1185">Reference proteome</keyword>
<sequence>MSITEIFEKVEAVIFDLDGVLVDTAVYHFQAWKRLAKELGFDFTETENERLKGVSRIDSLRLILNWAGRAVSSEEETRLATLKNSWYLELVSTMKVGDVLPGTEDLLLNLKKAGKKIALGSASKNAQLILEKVGIAHYFDAIIDGNGVRQSKPHPEVFLRGAEALRIPPDKCVVFEDAQAGIDAAKAAGMKVIAVDSYNVLNDYDARINNLIEVTL</sequence>
<reference evidence="3" key="1">
    <citation type="journal article" date="2019" name="Int. J. Syst. Evol. Microbiol.">
        <title>The Global Catalogue of Microorganisms (GCM) 10K type strain sequencing project: providing services to taxonomists for standard genome sequencing and annotation.</title>
        <authorList>
            <consortium name="The Broad Institute Genomics Platform"/>
            <consortium name="The Broad Institute Genome Sequencing Center for Infectious Disease"/>
            <person name="Wu L."/>
            <person name="Ma J."/>
        </authorList>
    </citation>
    <scope>NUCLEOTIDE SEQUENCE [LARGE SCALE GENOMIC DNA]</scope>
    <source>
        <strain evidence="3">KCTC 42662</strain>
    </source>
</reference>
<organism evidence="2 3">
    <name type="scientific">Sphingobacterium suaedae</name>
    <dbReference type="NCBI Taxonomy" id="1686402"/>
    <lineage>
        <taxon>Bacteria</taxon>
        <taxon>Pseudomonadati</taxon>
        <taxon>Bacteroidota</taxon>
        <taxon>Sphingobacteriia</taxon>
        <taxon>Sphingobacteriales</taxon>
        <taxon>Sphingobacteriaceae</taxon>
        <taxon>Sphingobacterium</taxon>
    </lineage>
</organism>
<dbReference type="EMBL" id="JBHULR010000003">
    <property type="protein sequence ID" value="MFD2547050.1"/>
    <property type="molecule type" value="Genomic_DNA"/>
</dbReference>
<dbReference type="Pfam" id="PF00702">
    <property type="entry name" value="Hydrolase"/>
    <property type="match status" value="1"/>
</dbReference>
<dbReference type="PRINTS" id="PR00413">
    <property type="entry name" value="HADHALOGNASE"/>
</dbReference>
<dbReference type="PANTHER" id="PTHR43481:SF4">
    <property type="entry name" value="GLYCEROL-1-PHOSPHATE PHOSPHOHYDROLASE 1-RELATED"/>
    <property type="match status" value="1"/>
</dbReference>
<dbReference type="GO" id="GO:0008801">
    <property type="term" value="F:beta-phosphoglucomutase activity"/>
    <property type="evidence" value="ECO:0007669"/>
    <property type="project" value="UniProtKB-EC"/>
</dbReference>
<dbReference type="InterPro" id="IPR036412">
    <property type="entry name" value="HAD-like_sf"/>
</dbReference>
<name>A0ABW5KFK8_9SPHI</name>
<dbReference type="NCBIfam" id="TIGR01990">
    <property type="entry name" value="bPGM"/>
    <property type="match status" value="1"/>
</dbReference>
<dbReference type="NCBIfam" id="TIGR02009">
    <property type="entry name" value="PGMB-YQAB-SF"/>
    <property type="match status" value="1"/>
</dbReference>
<dbReference type="SUPFAM" id="SSF56784">
    <property type="entry name" value="HAD-like"/>
    <property type="match status" value="1"/>
</dbReference>